<feature type="region of interest" description="Disordered" evidence="2">
    <location>
        <begin position="136"/>
        <end position="158"/>
    </location>
</feature>
<feature type="region of interest" description="Disordered" evidence="2">
    <location>
        <begin position="376"/>
        <end position="417"/>
    </location>
</feature>
<feature type="compositionally biased region" description="Basic residues" evidence="2">
    <location>
        <begin position="533"/>
        <end position="547"/>
    </location>
</feature>
<feature type="compositionally biased region" description="Polar residues" evidence="2">
    <location>
        <begin position="501"/>
        <end position="515"/>
    </location>
</feature>
<dbReference type="PANTHER" id="PTHR42886:SF29">
    <property type="entry name" value="PUMMELIG, ISOFORM A"/>
    <property type="match status" value="1"/>
</dbReference>
<proteinExistence type="inferred from homology"/>
<evidence type="ECO:0000256" key="1">
    <source>
        <dbReference type="ARBA" id="ARBA00038097"/>
    </source>
</evidence>
<comment type="caution">
    <text evidence="4">The sequence shown here is derived from an EMBL/GenBank/DDBJ whole genome shotgun (WGS) entry which is preliminary data.</text>
</comment>
<dbReference type="VEuPathDB" id="ToxoDB:CSUI_003754"/>
<organism evidence="4 5">
    <name type="scientific">Cystoisospora suis</name>
    <dbReference type="NCBI Taxonomy" id="483139"/>
    <lineage>
        <taxon>Eukaryota</taxon>
        <taxon>Sar</taxon>
        <taxon>Alveolata</taxon>
        <taxon>Apicomplexa</taxon>
        <taxon>Conoidasida</taxon>
        <taxon>Coccidia</taxon>
        <taxon>Eucoccidiorida</taxon>
        <taxon>Eimeriorina</taxon>
        <taxon>Sarcocystidae</taxon>
        <taxon>Cystoisospora</taxon>
    </lineage>
</organism>
<reference evidence="4 5" key="1">
    <citation type="journal article" date="2017" name="Int. J. Parasitol.">
        <title>The genome of the protozoan parasite Cystoisospora suis and a reverse vaccinology approach to identify vaccine candidates.</title>
        <authorList>
            <person name="Palmieri N."/>
            <person name="Shrestha A."/>
            <person name="Ruttkowski B."/>
            <person name="Beck T."/>
            <person name="Vogl C."/>
            <person name="Tomley F."/>
            <person name="Blake D.P."/>
            <person name="Joachim A."/>
        </authorList>
    </citation>
    <scope>NUCLEOTIDE SEQUENCE [LARGE SCALE GENOMIC DNA]</scope>
    <source>
        <strain evidence="4 5">Wien I</strain>
    </source>
</reference>
<feature type="compositionally biased region" description="Polar residues" evidence="2">
    <location>
        <begin position="335"/>
        <end position="344"/>
    </location>
</feature>
<feature type="compositionally biased region" description="Basic and acidic residues" evidence="2">
    <location>
        <begin position="554"/>
        <end position="584"/>
    </location>
</feature>
<feature type="region of interest" description="Disordered" evidence="2">
    <location>
        <begin position="261"/>
        <end position="284"/>
    </location>
</feature>
<dbReference type="OrthoDB" id="333818at2759"/>
<dbReference type="Proteomes" id="UP000221165">
    <property type="component" value="Unassembled WGS sequence"/>
</dbReference>
<feature type="compositionally biased region" description="Low complexity" evidence="2">
    <location>
        <begin position="520"/>
        <end position="532"/>
    </location>
</feature>
<dbReference type="SUPFAM" id="SSF53474">
    <property type="entry name" value="alpha/beta-Hydrolases"/>
    <property type="match status" value="1"/>
</dbReference>
<feature type="domain" description="AB hydrolase-1" evidence="3">
    <location>
        <begin position="616"/>
        <end position="819"/>
    </location>
</feature>
<feature type="compositionally biased region" description="Basic and acidic residues" evidence="2">
    <location>
        <begin position="389"/>
        <end position="417"/>
    </location>
</feature>
<dbReference type="GeneID" id="94427160"/>
<sequence length="896" mass="97949">MQQLKNPGQAVFPPVGKNTFFSSQTSLGATQTRQDMSFYPTIVVREPSSFTHTPLAEAAEHGPPLWLTLLPHKCVRGSFTSFHEDDLFSTFSDFETADSYQPTTYGSSWPKQGTPQRIHPDGKRSTLFEFFGSHYNTGFSSPPTKERDSKRSGRPLSNLRKAASIGVSPFDGLRSRWPAESHRSDQISSTYFLQESFVSWTGSTAPLSCLAGRNRVIDAFLDSIHVEELSIELLGRQDGAVSSQRRPPPSTTPSCFSLQVQQAHEKTQPLSKQSTGGVTDKGKQLKADVSLPPCIPPGQSLRQAFLLLRQATVQPRGRKTVTTTSEVSDPDLTLGTKSANPNAHQISCQWDNDGVRRSSLHRGDAKTVQVVTGRNVKAGQPHDSAPASDKLELNEKHSGGFPTRGERLSDEGVHWPKCGDTRKPVLREQQFQTKDPPPMSASTGNFSCRPTDADYESLFYIKIGHGPERVVVIHGICMSGSFFSDILACFGGTLEELKQTGQSGETQTKPCSSSLPGCESDSSSSAAATSLSGHHHHHEGLKRRPNKPKSTGDGMRDFSRDVSATKRNHEWKDDTPDSHNHQGDGDSGGSSKRGRPGGVHHGPATITTASSAKLDSSLFTFYIVDLLGFGRSTTIYSETEYSRKEQAQRVIQDVICNEKLSAVHLVGHSFGSLVAAEVAAMLPTGAVKSVLLLSPAYFESTRQAMQSLSSALFPASHSAAHPILAFFILKFGRMLKPVLEPLFSFFVPKDELSSLSVADLFRIDPDAMVGTIRSIVHERLEDSLQTMQDRRIRVTLVHGTGDGVIPIRQAQVMAERYSNVHLRPVKGFVHHFPSSHSKFTAHLIYQEVLRHREATSTRTNMRVQSVASGLGRAAHPADALACRTALSTGLDCSEFL</sequence>
<feature type="region of interest" description="Disordered" evidence="2">
    <location>
        <begin position="317"/>
        <end position="344"/>
    </location>
</feature>
<dbReference type="InterPro" id="IPR029058">
    <property type="entry name" value="AB_hydrolase_fold"/>
</dbReference>
<feature type="region of interest" description="Disordered" evidence="2">
    <location>
        <begin position="501"/>
        <end position="605"/>
    </location>
</feature>
<gene>
    <name evidence="4" type="ORF">CSUI_003754</name>
</gene>
<dbReference type="RefSeq" id="XP_067924076.1">
    <property type="nucleotide sequence ID" value="XM_068063949.1"/>
</dbReference>
<name>A0A2C6L1A9_9APIC</name>
<dbReference type="InterPro" id="IPR000073">
    <property type="entry name" value="AB_hydrolase_1"/>
</dbReference>
<dbReference type="EMBL" id="MIGC01001696">
    <property type="protein sequence ID" value="PHJ22399.1"/>
    <property type="molecule type" value="Genomic_DNA"/>
</dbReference>
<protein>
    <submittedName>
        <fullName evidence="4">Alpha beta fold family protein</fullName>
    </submittedName>
</protein>
<evidence type="ECO:0000313" key="5">
    <source>
        <dbReference type="Proteomes" id="UP000221165"/>
    </source>
</evidence>
<dbReference type="AlphaFoldDB" id="A0A2C6L1A9"/>
<dbReference type="Pfam" id="PF12697">
    <property type="entry name" value="Abhydrolase_6"/>
    <property type="match status" value="1"/>
</dbReference>
<evidence type="ECO:0000259" key="3">
    <source>
        <dbReference type="Pfam" id="PF12697"/>
    </source>
</evidence>
<evidence type="ECO:0000313" key="4">
    <source>
        <dbReference type="EMBL" id="PHJ22399.1"/>
    </source>
</evidence>
<feature type="compositionally biased region" description="Polar residues" evidence="2">
    <location>
        <begin position="261"/>
        <end position="277"/>
    </location>
</feature>
<dbReference type="PANTHER" id="PTHR42886">
    <property type="entry name" value="RE40534P-RELATED"/>
    <property type="match status" value="1"/>
</dbReference>
<comment type="similarity">
    <text evidence="1">Belongs to the peptidase S33 family. ABHD4/ABHD5 subfamily.</text>
</comment>
<keyword evidence="5" id="KW-1185">Reference proteome</keyword>
<dbReference type="Gene3D" id="3.40.50.1820">
    <property type="entry name" value="alpha/beta hydrolase"/>
    <property type="match status" value="1"/>
</dbReference>
<evidence type="ECO:0000256" key="2">
    <source>
        <dbReference type="SAM" id="MobiDB-lite"/>
    </source>
</evidence>
<accession>A0A2C6L1A9</accession>